<keyword evidence="2" id="KW-1185">Reference proteome</keyword>
<name>A0AAV7G1U2_DENCH</name>
<reference evidence="1 2" key="1">
    <citation type="journal article" date="2021" name="Hortic Res">
        <title>Chromosome-scale assembly of the Dendrobium chrysotoxum genome enhances the understanding of orchid evolution.</title>
        <authorList>
            <person name="Zhang Y."/>
            <person name="Zhang G.Q."/>
            <person name="Zhang D."/>
            <person name="Liu X.D."/>
            <person name="Xu X.Y."/>
            <person name="Sun W.H."/>
            <person name="Yu X."/>
            <person name="Zhu X."/>
            <person name="Wang Z.W."/>
            <person name="Zhao X."/>
            <person name="Zhong W.Y."/>
            <person name="Chen H."/>
            <person name="Yin W.L."/>
            <person name="Huang T."/>
            <person name="Niu S.C."/>
            <person name="Liu Z.J."/>
        </authorList>
    </citation>
    <scope>NUCLEOTIDE SEQUENCE [LARGE SCALE GENOMIC DNA]</scope>
    <source>
        <strain evidence="1">Lindl</strain>
    </source>
</reference>
<gene>
    <name evidence="1" type="ORF">IEQ34_015821</name>
</gene>
<dbReference type="Proteomes" id="UP000775213">
    <property type="component" value="Unassembled WGS sequence"/>
</dbReference>
<dbReference type="EMBL" id="JAGFBR010000014">
    <property type="protein sequence ID" value="KAH0455789.1"/>
    <property type="molecule type" value="Genomic_DNA"/>
</dbReference>
<evidence type="ECO:0000313" key="2">
    <source>
        <dbReference type="Proteomes" id="UP000775213"/>
    </source>
</evidence>
<organism evidence="1 2">
    <name type="scientific">Dendrobium chrysotoxum</name>
    <name type="common">Orchid</name>
    <dbReference type="NCBI Taxonomy" id="161865"/>
    <lineage>
        <taxon>Eukaryota</taxon>
        <taxon>Viridiplantae</taxon>
        <taxon>Streptophyta</taxon>
        <taxon>Embryophyta</taxon>
        <taxon>Tracheophyta</taxon>
        <taxon>Spermatophyta</taxon>
        <taxon>Magnoliopsida</taxon>
        <taxon>Liliopsida</taxon>
        <taxon>Asparagales</taxon>
        <taxon>Orchidaceae</taxon>
        <taxon>Epidendroideae</taxon>
        <taxon>Malaxideae</taxon>
        <taxon>Dendrobiinae</taxon>
        <taxon>Dendrobium</taxon>
    </lineage>
</organism>
<evidence type="ECO:0000313" key="1">
    <source>
        <dbReference type="EMBL" id="KAH0455789.1"/>
    </source>
</evidence>
<proteinExistence type="predicted"/>
<protein>
    <submittedName>
        <fullName evidence="1">Uncharacterized protein</fullName>
    </submittedName>
</protein>
<comment type="caution">
    <text evidence="1">The sequence shown here is derived from an EMBL/GenBank/DDBJ whole genome shotgun (WGS) entry which is preliminary data.</text>
</comment>
<accession>A0AAV7G1U2</accession>
<dbReference type="AlphaFoldDB" id="A0AAV7G1U2"/>
<sequence>MGQACGSFADCRGREVFRDDWGGVRNQKWKESKKVANGEEEGKGLLWSSRVWERNEEGLHSTSF</sequence>